<dbReference type="Proteomes" id="UP000218437">
    <property type="component" value="Chromosome"/>
</dbReference>
<proteinExistence type="predicted"/>
<dbReference type="EMBL" id="CP023422">
    <property type="protein sequence ID" value="ATD60403.1"/>
    <property type="molecule type" value="Genomic_DNA"/>
</dbReference>
<dbReference type="RefSeq" id="WP_096234505.1">
    <property type="nucleotide sequence ID" value="NZ_CP023422.1"/>
</dbReference>
<feature type="domain" description="N-acetyltransferase" evidence="1">
    <location>
        <begin position="2"/>
        <end position="156"/>
    </location>
</feature>
<name>A0A290WU63_9BURK</name>
<reference evidence="2 3" key="1">
    <citation type="submission" date="2017-09" db="EMBL/GenBank/DDBJ databases">
        <title>Complete genome sequence of Janthinobacterium svalbardensis PAMC 27463.</title>
        <authorList>
            <person name="Cho Y.-J."/>
            <person name="Cho A."/>
            <person name="Kim O.-S."/>
            <person name="Lee J.-I."/>
        </authorList>
    </citation>
    <scope>NUCLEOTIDE SEQUENCE [LARGE SCALE GENOMIC DNA]</scope>
    <source>
        <strain evidence="2 3">PAMC 27463</strain>
    </source>
</reference>
<evidence type="ECO:0000259" key="1">
    <source>
        <dbReference type="PROSITE" id="PS51186"/>
    </source>
</evidence>
<dbReference type="AlphaFoldDB" id="A0A290WU63"/>
<protein>
    <recommendedName>
        <fullName evidence="1">N-acetyltransferase domain-containing protein</fullName>
    </recommendedName>
</protein>
<dbReference type="SUPFAM" id="SSF55729">
    <property type="entry name" value="Acyl-CoA N-acyltransferases (Nat)"/>
    <property type="match status" value="1"/>
</dbReference>
<dbReference type="Pfam" id="PF00583">
    <property type="entry name" value="Acetyltransf_1"/>
    <property type="match status" value="1"/>
</dbReference>
<dbReference type="CDD" id="cd04301">
    <property type="entry name" value="NAT_SF"/>
    <property type="match status" value="1"/>
</dbReference>
<dbReference type="InterPro" id="IPR000182">
    <property type="entry name" value="GNAT_dom"/>
</dbReference>
<gene>
    <name evidence="2" type="ORF">CNX70_09585</name>
</gene>
<organism evidence="2 3">
    <name type="scientific">Janthinobacterium svalbardensis</name>
    <dbReference type="NCBI Taxonomy" id="368607"/>
    <lineage>
        <taxon>Bacteria</taxon>
        <taxon>Pseudomonadati</taxon>
        <taxon>Pseudomonadota</taxon>
        <taxon>Betaproteobacteria</taxon>
        <taxon>Burkholderiales</taxon>
        <taxon>Oxalobacteraceae</taxon>
        <taxon>Janthinobacterium</taxon>
    </lineage>
</organism>
<dbReference type="PROSITE" id="PS51186">
    <property type="entry name" value="GNAT"/>
    <property type="match status" value="1"/>
</dbReference>
<dbReference type="InterPro" id="IPR016181">
    <property type="entry name" value="Acyl_CoA_acyltransferase"/>
</dbReference>
<dbReference type="Gene3D" id="3.40.630.30">
    <property type="match status" value="1"/>
</dbReference>
<sequence>MDVIKQASTVFFPEVIEWLKAENERDGTGFYCNRNVIERLFSRGDGLCYMVAGRTVGFVVFQMYIDGGEIHIIEIEPSFRQQGLGSQLLMAGVEALRGKGAKYVEVECTSLEGEALCRSQLFEKYIDPVNYKNEDDNPILRRYFSEWRPSPPNPWA</sequence>
<dbReference type="GO" id="GO:0016747">
    <property type="term" value="F:acyltransferase activity, transferring groups other than amino-acyl groups"/>
    <property type="evidence" value="ECO:0007669"/>
    <property type="project" value="InterPro"/>
</dbReference>
<evidence type="ECO:0000313" key="2">
    <source>
        <dbReference type="EMBL" id="ATD60403.1"/>
    </source>
</evidence>
<accession>A0A290WU63</accession>
<evidence type="ECO:0000313" key="3">
    <source>
        <dbReference type="Proteomes" id="UP000218437"/>
    </source>
</evidence>
<dbReference type="KEGG" id="jsv:CNX70_09585"/>
<keyword evidence="3" id="KW-1185">Reference proteome</keyword>